<protein>
    <submittedName>
        <fullName evidence="7">Uncharacterized protein</fullName>
    </submittedName>
</protein>
<proteinExistence type="inferred from homology"/>
<dbReference type="InterPro" id="IPR056552">
    <property type="entry name" value="Ribonucl_Kappa"/>
</dbReference>
<dbReference type="InterPro" id="IPR026770">
    <property type="entry name" value="RNase_K"/>
</dbReference>
<keyword evidence="3 6" id="KW-0812">Transmembrane</keyword>
<comment type="similarity">
    <text evidence="2">Belongs to the RNase K family.</text>
</comment>
<keyword evidence="5 6" id="KW-0472">Membrane</keyword>
<comment type="subcellular location">
    <subcellularLocation>
        <location evidence="1">Membrane</location>
        <topology evidence="1">Multi-pass membrane protein</topology>
    </subcellularLocation>
</comment>
<dbReference type="EMBL" id="CAXLJL010000933">
    <property type="protein sequence ID" value="CAL5141803.1"/>
    <property type="molecule type" value="Genomic_DNA"/>
</dbReference>
<dbReference type="GO" id="GO:0004521">
    <property type="term" value="F:RNA endonuclease activity"/>
    <property type="evidence" value="ECO:0007669"/>
    <property type="project" value="InterPro"/>
</dbReference>
<dbReference type="PANTHER" id="PTHR31733">
    <property type="entry name" value="RIBONUCLEASE KAPPA"/>
    <property type="match status" value="1"/>
</dbReference>
<sequence>MARPKPLGMKCTVFLLILSAWGVVMLSLMGVFARVDAVSFAEDIPLPSNLTDPGNHDVDEAYVMLSTNCFIAAGIYALILVFAVIQLYYNKRAHYAAH</sequence>
<evidence type="ECO:0000256" key="3">
    <source>
        <dbReference type="ARBA" id="ARBA00022692"/>
    </source>
</evidence>
<gene>
    <name evidence="7" type="ORF">CDAUBV1_LOCUS17116</name>
</gene>
<dbReference type="AlphaFoldDB" id="A0AAV2TY69"/>
<keyword evidence="4 6" id="KW-1133">Transmembrane helix</keyword>
<comment type="caution">
    <text evidence="7">The sequence shown here is derived from an EMBL/GenBank/DDBJ whole genome shotgun (WGS) entry which is preliminary data.</text>
</comment>
<accession>A0AAV2TY69</accession>
<organism evidence="7 8">
    <name type="scientific">Calicophoron daubneyi</name>
    <name type="common">Rumen fluke</name>
    <name type="synonym">Paramphistomum daubneyi</name>
    <dbReference type="NCBI Taxonomy" id="300641"/>
    <lineage>
        <taxon>Eukaryota</taxon>
        <taxon>Metazoa</taxon>
        <taxon>Spiralia</taxon>
        <taxon>Lophotrochozoa</taxon>
        <taxon>Platyhelminthes</taxon>
        <taxon>Trematoda</taxon>
        <taxon>Digenea</taxon>
        <taxon>Plagiorchiida</taxon>
        <taxon>Pronocephalata</taxon>
        <taxon>Paramphistomoidea</taxon>
        <taxon>Paramphistomidae</taxon>
        <taxon>Calicophoron</taxon>
    </lineage>
</organism>
<feature type="transmembrane region" description="Helical" evidence="6">
    <location>
        <begin position="65"/>
        <end position="89"/>
    </location>
</feature>
<reference evidence="7" key="1">
    <citation type="submission" date="2024-06" db="EMBL/GenBank/DDBJ databases">
        <authorList>
            <person name="Liu X."/>
            <person name="Lenzi L."/>
            <person name="Haldenby T S."/>
            <person name="Uol C."/>
        </authorList>
    </citation>
    <scope>NUCLEOTIDE SEQUENCE</scope>
</reference>
<evidence type="ECO:0000256" key="1">
    <source>
        <dbReference type="ARBA" id="ARBA00004141"/>
    </source>
</evidence>
<dbReference type="Pfam" id="PF23489">
    <property type="entry name" value="V-ATPase_su_f"/>
    <property type="match status" value="1"/>
</dbReference>
<evidence type="ECO:0000256" key="5">
    <source>
        <dbReference type="ARBA" id="ARBA00023136"/>
    </source>
</evidence>
<evidence type="ECO:0000313" key="7">
    <source>
        <dbReference type="EMBL" id="CAL5141803.1"/>
    </source>
</evidence>
<evidence type="ECO:0000256" key="4">
    <source>
        <dbReference type="ARBA" id="ARBA00022989"/>
    </source>
</evidence>
<evidence type="ECO:0000256" key="6">
    <source>
        <dbReference type="SAM" id="Phobius"/>
    </source>
</evidence>
<name>A0AAV2TY69_CALDB</name>
<evidence type="ECO:0000313" key="8">
    <source>
        <dbReference type="Proteomes" id="UP001497525"/>
    </source>
</evidence>
<dbReference type="GO" id="GO:0016020">
    <property type="term" value="C:membrane"/>
    <property type="evidence" value="ECO:0007669"/>
    <property type="project" value="UniProtKB-SubCell"/>
</dbReference>
<evidence type="ECO:0000256" key="2">
    <source>
        <dbReference type="ARBA" id="ARBA00008458"/>
    </source>
</evidence>
<dbReference type="Proteomes" id="UP001497525">
    <property type="component" value="Unassembled WGS sequence"/>
</dbReference>